<sequence>MSLERKLENDKDLKEKYHKVIQEYLELGHMRLVKVVDMNKEAAVYLPHHAVVRDDKTTTKVRVVFNASQKNSNGSLAE</sequence>
<dbReference type="EMBL" id="CAKOGL010000016">
    <property type="protein sequence ID" value="CAH2096430.1"/>
    <property type="molecule type" value="Genomic_DNA"/>
</dbReference>
<evidence type="ECO:0000313" key="1">
    <source>
        <dbReference type="EMBL" id="CAH2096430.1"/>
    </source>
</evidence>
<reference evidence="1" key="1">
    <citation type="submission" date="2022-03" db="EMBL/GenBank/DDBJ databases">
        <authorList>
            <person name="Tunstrom K."/>
        </authorList>
    </citation>
    <scope>NUCLEOTIDE SEQUENCE</scope>
</reference>
<comment type="caution">
    <text evidence="1">The sequence shown here is derived from an EMBL/GenBank/DDBJ whole genome shotgun (WGS) entry which is preliminary data.</text>
</comment>
<protein>
    <submittedName>
        <fullName evidence="1">Uncharacterized protein</fullName>
    </submittedName>
</protein>
<dbReference type="PANTHER" id="PTHR47331">
    <property type="entry name" value="PHD-TYPE DOMAIN-CONTAINING PROTEIN"/>
    <property type="match status" value="1"/>
</dbReference>
<keyword evidence="2" id="KW-1185">Reference proteome</keyword>
<dbReference type="Proteomes" id="UP001153954">
    <property type="component" value="Unassembled WGS sequence"/>
</dbReference>
<accession>A0AAU9UAU0</accession>
<proteinExistence type="predicted"/>
<dbReference type="PANTHER" id="PTHR47331:SF5">
    <property type="entry name" value="RIBONUCLEASE H"/>
    <property type="match status" value="1"/>
</dbReference>
<gene>
    <name evidence="1" type="ORF">EEDITHA_LOCUS11772</name>
</gene>
<organism evidence="1 2">
    <name type="scientific">Euphydryas editha</name>
    <name type="common">Edith's checkerspot</name>
    <dbReference type="NCBI Taxonomy" id="104508"/>
    <lineage>
        <taxon>Eukaryota</taxon>
        <taxon>Metazoa</taxon>
        <taxon>Ecdysozoa</taxon>
        <taxon>Arthropoda</taxon>
        <taxon>Hexapoda</taxon>
        <taxon>Insecta</taxon>
        <taxon>Pterygota</taxon>
        <taxon>Neoptera</taxon>
        <taxon>Endopterygota</taxon>
        <taxon>Lepidoptera</taxon>
        <taxon>Glossata</taxon>
        <taxon>Ditrysia</taxon>
        <taxon>Papilionoidea</taxon>
        <taxon>Nymphalidae</taxon>
        <taxon>Nymphalinae</taxon>
        <taxon>Euphydryas</taxon>
    </lineage>
</organism>
<dbReference type="AlphaFoldDB" id="A0AAU9UAU0"/>
<evidence type="ECO:0000313" key="2">
    <source>
        <dbReference type="Proteomes" id="UP001153954"/>
    </source>
</evidence>
<name>A0AAU9UAU0_EUPED</name>